<dbReference type="PROSITE" id="PS51257">
    <property type="entry name" value="PROKAR_LIPOPROTEIN"/>
    <property type="match status" value="1"/>
</dbReference>
<dbReference type="GO" id="GO:0052757">
    <property type="term" value="F:chondroitin hydrolase activity"/>
    <property type="evidence" value="ECO:0007669"/>
    <property type="project" value="TreeGrafter"/>
</dbReference>
<dbReference type="AlphaFoldDB" id="A0A1I6RUX6"/>
<proteinExistence type="inferred from homology"/>
<dbReference type="GO" id="GO:0000272">
    <property type="term" value="P:polysaccharide catabolic process"/>
    <property type="evidence" value="ECO:0007669"/>
    <property type="project" value="TreeGrafter"/>
</dbReference>
<dbReference type="InterPro" id="IPR012341">
    <property type="entry name" value="6hp_glycosidase-like_sf"/>
</dbReference>
<reference evidence="3 4" key="1">
    <citation type="submission" date="2016-10" db="EMBL/GenBank/DDBJ databases">
        <authorList>
            <person name="de Groot N.N."/>
        </authorList>
    </citation>
    <scope>NUCLEOTIDE SEQUENCE [LARGE SCALE GENOMIC DNA]</scope>
    <source>
        <strain evidence="3 4">CGMCC 1.6114</strain>
    </source>
</reference>
<dbReference type="PANTHER" id="PTHR36845:SF1">
    <property type="entry name" value="HYDROLASE, PUTATIVE (AFU_ORTHOLOGUE AFUA_7G05090)-RELATED"/>
    <property type="match status" value="1"/>
</dbReference>
<dbReference type="Gene3D" id="1.50.10.10">
    <property type="match status" value="1"/>
</dbReference>
<dbReference type="EMBL" id="FPAG01000003">
    <property type="protein sequence ID" value="SFS68529.1"/>
    <property type="molecule type" value="Genomic_DNA"/>
</dbReference>
<dbReference type="SUPFAM" id="SSF48208">
    <property type="entry name" value="Six-hairpin glycosidases"/>
    <property type="match status" value="1"/>
</dbReference>
<evidence type="ECO:0000256" key="2">
    <source>
        <dbReference type="ARBA" id="ARBA00038358"/>
    </source>
</evidence>
<evidence type="ECO:0000256" key="1">
    <source>
        <dbReference type="ARBA" id="ARBA00022801"/>
    </source>
</evidence>
<dbReference type="PANTHER" id="PTHR36845">
    <property type="entry name" value="HYDROLASE, PUTATIVE (AFU_ORTHOLOGUE AFUA_7G05090)-RELATED"/>
    <property type="match status" value="1"/>
</dbReference>
<dbReference type="InterPro" id="IPR052369">
    <property type="entry name" value="UG_Glycosaminoglycan_Hydrolase"/>
</dbReference>
<organism evidence="3 4">
    <name type="scientific">Zhouia amylolytica</name>
    <dbReference type="NCBI Taxonomy" id="376730"/>
    <lineage>
        <taxon>Bacteria</taxon>
        <taxon>Pseudomonadati</taxon>
        <taxon>Bacteroidota</taxon>
        <taxon>Flavobacteriia</taxon>
        <taxon>Flavobacteriales</taxon>
        <taxon>Flavobacteriaceae</taxon>
        <taxon>Zhouia</taxon>
    </lineage>
</organism>
<evidence type="ECO:0000313" key="4">
    <source>
        <dbReference type="Proteomes" id="UP000183209"/>
    </source>
</evidence>
<comment type="similarity">
    <text evidence="2">Belongs to the glycosyl hydrolase 88 family.</text>
</comment>
<keyword evidence="1 3" id="KW-0378">Hydrolase</keyword>
<name>A0A1I6RUX6_9FLAO</name>
<sequence>MKMKTKLPLFLFCAILVSACKKKVEKEEVKYSTIELATMQYDSAYNNVVSHIDSKKFIPRTTKNDTLRLVGAYDWTSGFYPGTLWNLYALTKNQKWKDRASLYTEKLDTIQYWEGNHDVGFMIECSYGNGLKYMNSFQYDSVIVQTARSLSKRFKPNAGVIQSWEWSKKWDCPVIIDNMMNLELLFHATRITGDSTFYNIATTHANTTIKNHFREDNSSYHVVDYNKETGEIIQKNTHQGLSDDSAWSRGQAWGLYGYTLCFRETKDQAYLDQANKIAAFIKNHPNLPEDKVPYWDYNAPAGEETPRDASAAAIAASALYELSQFVEGEMKTEYINFANQIVESLSAPKYLAEIGSNGGFILKHSVGSKPHGVEVDVPLNYADYYFLEALIRKDKLN</sequence>
<dbReference type="Proteomes" id="UP000183209">
    <property type="component" value="Unassembled WGS sequence"/>
</dbReference>
<dbReference type="InterPro" id="IPR008928">
    <property type="entry name" value="6-hairpin_glycosidase_sf"/>
</dbReference>
<protein>
    <submittedName>
        <fullName evidence="3">Glycosyl Hydrolase Family 88</fullName>
    </submittedName>
</protein>
<accession>A0A1I6RUX6</accession>
<evidence type="ECO:0000313" key="3">
    <source>
        <dbReference type="EMBL" id="SFS68529.1"/>
    </source>
</evidence>
<gene>
    <name evidence="3" type="ORF">SAMN04487906_1372</name>
</gene>